<dbReference type="AlphaFoldDB" id="A0A828Y855"/>
<accession>A0A828Y855</accession>
<evidence type="ECO:0000313" key="2">
    <source>
        <dbReference type="Proteomes" id="UP000006339"/>
    </source>
</evidence>
<evidence type="ECO:0000313" key="1">
    <source>
        <dbReference type="EMBL" id="EKO53320.1"/>
    </source>
</evidence>
<comment type="caution">
    <text evidence="1">The sequence shown here is derived from an EMBL/GenBank/DDBJ whole genome shotgun (WGS) entry which is preliminary data.</text>
</comment>
<dbReference type="EMBL" id="AKWH02000010">
    <property type="protein sequence ID" value="EKO53320.1"/>
    <property type="molecule type" value="Genomic_DNA"/>
</dbReference>
<dbReference type="Proteomes" id="UP000006339">
    <property type="component" value="Unassembled WGS sequence"/>
</dbReference>
<protein>
    <submittedName>
        <fullName evidence="1">Uncharacterized protein</fullName>
    </submittedName>
</protein>
<name>A0A828Y855_9LEPT</name>
<reference evidence="1" key="1">
    <citation type="submission" date="2012-10" db="EMBL/GenBank/DDBJ databases">
        <authorList>
            <person name="Harkins D.M."/>
            <person name="Durkin A.S."/>
            <person name="Brinkac L.M."/>
            <person name="Selengut J.D."/>
            <person name="Sanka R."/>
            <person name="DePew J."/>
            <person name="Purushe J."/>
            <person name="Picardeau M."/>
            <person name="Werts C."/>
            <person name="Goarant C."/>
            <person name="Vinetz J.M."/>
            <person name="Sutton G.G."/>
            <person name="Nelson W.C."/>
            <person name="Fouts D.E."/>
        </authorList>
    </citation>
    <scope>NUCLEOTIDE SEQUENCE [LARGE SCALE GENOMIC DNA]</scope>
    <source>
        <strain evidence="1">200802841</strain>
    </source>
</reference>
<organism evidence="1 2">
    <name type="scientific">Leptospira kirschneri str. 200802841</name>
    <dbReference type="NCBI Taxonomy" id="1193047"/>
    <lineage>
        <taxon>Bacteria</taxon>
        <taxon>Pseudomonadati</taxon>
        <taxon>Spirochaetota</taxon>
        <taxon>Spirochaetia</taxon>
        <taxon>Leptospirales</taxon>
        <taxon>Leptospiraceae</taxon>
        <taxon>Leptospira</taxon>
    </lineage>
</organism>
<proteinExistence type="predicted"/>
<gene>
    <name evidence="1" type="ORF">LEP1GSC131_0836</name>
</gene>
<keyword evidence="2" id="KW-1185">Reference proteome</keyword>
<sequence length="41" mass="4701">MIFSHRLKANPFQSTSYLNKGRNKLKIETTFESTGFNPLPS</sequence>